<evidence type="ECO:0000259" key="2">
    <source>
        <dbReference type="Pfam" id="PF03372"/>
    </source>
</evidence>
<dbReference type="EMBL" id="CP028137">
    <property type="protein sequence ID" value="AZZ52472.1"/>
    <property type="molecule type" value="Genomic_DNA"/>
</dbReference>
<dbReference type="RefSeq" id="WP_127887188.1">
    <property type="nucleotide sequence ID" value="NZ_CP028137.1"/>
</dbReference>
<keyword evidence="1" id="KW-0472">Membrane</keyword>
<keyword evidence="3" id="KW-0378">Hydrolase</keyword>
<reference evidence="3 4" key="1">
    <citation type="submission" date="2018-03" db="EMBL/GenBank/DDBJ databases">
        <title>Bacteriophage NCPPB3778 and a type I-E CRISPR drive the evolution of the US Biological Select Agent, Rathayibacter toxicus.</title>
        <authorList>
            <person name="Davis E.W.II."/>
            <person name="Tabima J.F."/>
            <person name="Weisberg A.J."/>
            <person name="Dantas Lopes L."/>
            <person name="Wiseman M.S."/>
            <person name="Wiseman M.S."/>
            <person name="Pupko T."/>
            <person name="Belcher M.S."/>
            <person name="Sechler A.J."/>
            <person name="Tancos M.A."/>
            <person name="Schroeder B.K."/>
            <person name="Murray T.D."/>
            <person name="Luster D.G."/>
            <person name="Schneider W.L."/>
            <person name="Rogers E."/>
            <person name="Andreote F.D."/>
            <person name="Grunwald N.J."/>
            <person name="Putnam M.L."/>
            <person name="Chang J.H."/>
        </authorList>
    </citation>
    <scope>NUCLEOTIDE SEQUENCE [LARGE SCALE GENOMIC DNA]</scope>
    <source>
        <strain evidence="3 4">DSM 15932</strain>
    </source>
</reference>
<feature type="transmembrane region" description="Helical" evidence="1">
    <location>
        <begin position="69"/>
        <end position="90"/>
    </location>
</feature>
<proteinExistence type="predicted"/>
<sequence>MGTRLVKFAVALAVAIVLLVVAAPGFFGLAGQTPFAQLVSFRAATALAGVAGAVVLVVVAVLVEPVRRLALVLGALGVALALVLGGLQAVRGDDSAPPRAHRLGDLRVLSWNLLHDGVPAETVAALADANAADAVALLEVSQERAEQVGDALAAAGRPMILHLVPGTGPSDGTALLLSPALGGYSVDAASTPTATSASLVARPDTPERPVIAAVHTTAPLPAHATEWRSDLARLADLCTAEEDLVVLGDLNSTLDHWSALPGDADLGGCTDAGRLANAAAVGTWPTSLPPALAAPIDHVLFSGRWDVSGFDVLDDQDDAGSDHRPVLAQLSVRGMVKESS</sequence>
<dbReference type="GO" id="GO:0004519">
    <property type="term" value="F:endonuclease activity"/>
    <property type="evidence" value="ECO:0007669"/>
    <property type="project" value="UniProtKB-KW"/>
</dbReference>
<dbReference type="AlphaFoldDB" id="A0A3Q9V0C3"/>
<keyword evidence="3" id="KW-0255">Endonuclease</keyword>
<keyword evidence="3" id="KW-0269">Exonuclease</keyword>
<name>A0A3Q9V0C3_9MICO</name>
<keyword evidence="1" id="KW-1133">Transmembrane helix</keyword>
<keyword evidence="1" id="KW-0812">Transmembrane</keyword>
<feature type="domain" description="Endonuclease/exonuclease/phosphatase" evidence="2">
    <location>
        <begin position="109"/>
        <end position="323"/>
    </location>
</feature>
<gene>
    <name evidence="3" type="ORF">C1I64_10740</name>
</gene>
<evidence type="ECO:0000313" key="4">
    <source>
        <dbReference type="Proteomes" id="UP000285317"/>
    </source>
</evidence>
<accession>A0A3Q9V0C3</accession>
<evidence type="ECO:0000256" key="1">
    <source>
        <dbReference type="SAM" id="Phobius"/>
    </source>
</evidence>
<dbReference type="Proteomes" id="UP000285317">
    <property type="component" value="Chromosome"/>
</dbReference>
<dbReference type="GO" id="GO:0004527">
    <property type="term" value="F:exonuclease activity"/>
    <property type="evidence" value="ECO:0007669"/>
    <property type="project" value="UniProtKB-KW"/>
</dbReference>
<dbReference type="Gene3D" id="3.60.10.10">
    <property type="entry name" value="Endonuclease/exonuclease/phosphatase"/>
    <property type="match status" value="1"/>
</dbReference>
<feature type="transmembrane region" description="Helical" evidence="1">
    <location>
        <begin position="38"/>
        <end position="62"/>
    </location>
</feature>
<organism evidence="3 4">
    <name type="scientific">Rathayibacter festucae DSM 15932</name>
    <dbReference type="NCBI Taxonomy" id="1328866"/>
    <lineage>
        <taxon>Bacteria</taxon>
        <taxon>Bacillati</taxon>
        <taxon>Actinomycetota</taxon>
        <taxon>Actinomycetes</taxon>
        <taxon>Micrococcales</taxon>
        <taxon>Microbacteriaceae</taxon>
        <taxon>Rathayibacter</taxon>
    </lineage>
</organism>
<dbReference type="KEGG" id="rfs:C1I64_10740"/>
<protein>
    <submittedName>
        <fullName evidence="3">Endonuclease/exonuclease/phosphatase family protein</fullName>
    </submittedName>
</protein>
<dbReference type="InterPro" id="IPR005135">
    <property type="entry name" value="Endo/exonuclease/phosphatase"/>
</dbReference>
<keyword evidence="3" id="KW-0540">Nuclease</keyword>
<dbReference type="SUPFAM" id="SSF56219">
    <property type="entry name" value="DNase I-like"/>
    <property type="match status" value="1"/>
</dbReference>
<dbReference type="Pfam" id="PF03372">
    <property type="entry name" value="Exo_endo_phos"/>
    <property type="match status" value="1"/>
</dbReference>
<dbReference type="InterPro" id="IPR036691">
    <property type="entry name" value="Endo/exonu/phosph_ase_sf"/>
</dbReference>
<evidence type="ECO:0000313" key="3">
    <source>
        <dbReference type="EMBL" id="AZZ52472.1"/>
    </source>
</evidence>